<feature type="transmembrane region" description="Helical" evidence="1">
    <location>
        <begin position="5"/>
        <end position="24"/>
    </location>
</feature>
<dbReference type="Pfam" id="PF02698">
    <property type="entry name" value="DUF218"/>
    <property type="match status" value="1"/>
</dbReference>
<reference evidence="4" key="1">
    <citation type="journal article" date="2019" name="Int. J. Syst. Evol. Microbiol.">
        <title>The Global Catalogue of Microorganisms (GCM) 10K type strain sequencing project: providing services to taxonomists for standard genome sequencing and annotation.</title>
        <authorList>
            <consortium name="The Broad Institute Genomics Platform"/>
            <consortium name="The Broad Institute Genome Sequencing Center for Infectious Disease"/>
            <person name="Wu L."/>
            <person name="Ma J."/>
        </authorList>
    </citation>
    <scope>NUCLEOTIDE SEQUENCE [LARGE SCALE GENOMIC DNA]</scope>
    <source>
        <strain evidence="4">CGMCC 1.16275</strain>
    </source>
</reference>
<dbReference type="RefSeq" id="WP_380886420.1">
    <property type="nucleotide sequence ID" value="NZ_JBHUDY010000001.1"/>
</dbReference>
<keyword evidence="4" id="KW-1185">Reference proteome</keyword>
<evidence type="ECO:0000256" key="1">
    <source>
        <dbReference type="SAM" id="Phobius"/>
    </source>
</evidence>
<name>A0ABW4HZ20_9SPHN</name>
<feature type="domain" description="DUF218" evidence="2">
    <location>
        <begin position="34"/>
        <end position="137"/>
    </location>
</feature>
<keyword evidence="1" id="KW-1133">Transmembrane helix</keyword>
<dbReference type="CDD" id="cd06259">
    <property type="entry name" value="YdcF-like"/>
    <property type="match status" value="1"/>
</dbReference>
<protein>
    <submittedName>
        <fullName evidence="3">YdcF family protein</fullName>
    </submittedName>
</protein>
<proteinExistence type="predicted"/>
<dbReference type="Proteomes" id="UP001597115">
    <property type="component" value="Unassembled WGS sequence"/>
</dbReference>
<comment type="caution">
    <text evidence="3">The sequence shown here is derived from an EMBL/GenBank/DDBJ whole genome shotgun (WGS) entry which is preliminary data.</text>
</comment>
<organism evidence="3 4">
    <name type="scientific">Sphingomonas tabacisoli</name>
    <dbReference type="NCBI Taxonomy" id="2249466"/>
    <lineage>
        <taxon>Bacteria</taxon>
        <taxon>Pseudomonadati</taxon>
        <taxon>Pseudomonadota</taxon>
        <taxon>Alphaproteobacteria</taxon>
        <taxon>Sphingomonadales</taxon>
        <taxon>Sphingomonadaceae</taxon>
        <taxon>Sphingomonas</taxon>
    </lineage>
</organism>
<evidence type="ECO:0000313" key="4">
    <source>
        <dbReference type="Proteomes" id="UP001597115"/>
    </source>
</evidence>
<keyword evidence="1" id="KW-0472">Membrane</keyword>
<evidence type="ECO:0000259" key="2">
    <source>
        <dbReference type="Pfam" id="PF02698"/>
    </source>
</evidence>
<accession>A0ABW4HZ20</accession>
<gene>
    <name evidence="3" type="ORF">ACFSCW_02145</name>
</gene>
<keyword evidence="1" id="KW-0812">Transmembrane</keyword>
<evidence type="ECO:0000313" key="3">
    <source>
        <dbReference type="EMBL" id="MFD1610600.1"/>
    </source>
</evidence>
<dbReference type="EMBL" id="JBHUDY010000001">
    <property type="protein sequence ID" value="MFD1610600.1"/>
    <property type="molecule type" value="Genomic_DNA"/>
</dbReference>
<dbReference type="InterPro" id="IPR003848">
    <property type="entry name" value="DUF218"/>
</dbReference>
<sequence length="176" mass="19569">MIRRLISALVIVWVVGFVLFVGLLPRPAGDATTDGIIVLTGGPGRIERGLALMEQHKAKRMLVSGVNLAVGRRDFLVMFRPPRALFDCCVDLGNDAVDTRSNGAESAAWVKKYQVRSVRLVTTDWHMRRARFELGQALPKDVAIVTDAVRSEPDLPILLTEYHKYMLRRAAALIGF</sequence>